<sequence length="53" mass="5870">LISLEEDGDESMQTVNITGCWIQGRIEHQALNLIGFTLKGRGDNKDPIIDKDA</sequence>
<keyword evidence="2" id="KW-1185">Reference proteome</keyword>
<protein>
    <submittedName>
        <fullName evidence="1">Uncharacterized protein</fullName>
    </submittedName>
</protein>
<dbReference type="AlphaFoldDB" id="A0A7T8KLB0"/>
<dbReference type="Proteomes" id="UP000595437">
    <property type="component" value="Chromosome 2"/>
</dbReference>
<name>A0A7T8KLB0_CALRO</name>
<evidence type="ECO:0000313" key="1">
    <source>
        <dbReference type="EMBL" id="QQP57956.1"/>
    </source>
</evidence>
<reference evidence="2" key="1">
    <citation type="submission" date="2021-01" db="EMBL/GenBank/DDBJ databases">
        <title>Caligus Genome Assembly.</title>
        <authorList>
            <person name="Gallardo-Escarate C."/>
        </authorList>
    </citation>
    <scope>NUCLEOTIDE SEQUENCE [LARGE SCALE GENOMIC DNA]</scope>
</reference>
<feature type="non-terminal residue" evidence="1">
    <location>
        <position position="1"/>
    </location>
</feature>
<organism evidence="1 2">
    <name type="scientific">Caligus rogercresseyi</name>
    <name type="common">Sea louse</name>
    <dbReference type="NCBI Taxonomy" id="217165"/>
    <lineage>
        <taxon>Eukaryota</taxon>
        <taxon>Metazoa</taxon>
        <taxon>Ecdysozoa</taxon>
        <taxon>Arthropoda</taxon>
        <taxon>Crustacea</taxon>
        <taxon>Multicrustacea</taxon>
        <taxon>Hexanauplia</taxon>
        <taxon>Copepoda</taxon>
        <taxon>Siphonostomatoida</taxon>
        <taxon>Caligidae</taxon>
        <taxon>Caligus</taxon>
    </lineage>
</organism>
<accession>A0A7T8KLB0</accession>
<gene>
    <name evidence="1" type="ORF">FKW44_003120</name>
</gene>
<dbReference type="EMBL" id="CP045891">
    <property type="protein sequence ID" value="QQP57956.1"/>
    <property type="molecule type" value="Genomic_DNA"/>
</dbReference>
<evidence type="ECO:0000313" key="2">
    <source>
        <dbReference type="Proteomes" id="UP000595437"/>
    </source>
</evidence>
<proteinExistence type="predicted"/>